<keyword evidence="8" id="KW-1185">Reference proteome</keyword>
<reference evidence="7" key="1">
    <citation type="submission" date="2022-11" db="UniProtKB">
        <authorList>
            <consortium name="EnsemblMetazoa"/>
        </authorList>
    </citation>
    <scope>IDENTIFICATION</scope>
</reference>
<feature type="region of interest" description="Disordered" evidence="6">
    <location>
        <begin position="124"/>
        <end position="161"/>
    </location>
</feature>
<protein>
    <recommendedName>
        <fullName evidence="3 5">Biogenesis of lysosome-related organelles complex 1 subunit 6</fullName>
        <shortName evidence="5">BLOC-1 subunit 6</shortName>
    </recommendedName>
</protein>
<evidence type="ECO:0000256" key="1">
    <source>
        <dbReference type="ARBA" id="ARBA00004496"/>
    </source>
</evidence>
<dbReference type="AlphaFoldDB" id="A0A913X9N0"/>
<evidence type="ECO:0000313" key="8">
    <source>
        <dbReference type="Proteomes" id="UP000887567"/>
    </source>
</evidence>
<sequence length="161" mass="18965">MATEKLKICDVEKEIKELEGHSESMEQINEETQKAIEMLTSGIMTEFLPEMDDMKSRIKELTQNQGILIETIQQENTKFLESHEAKALREVVSQVQKYNNKLKKIHNDMGVINERIARLKRRAHKLKQHKEREEKIKQDARKREQEIEQELIAKPATKQKS</sequence>
<proteinExistence type="inferred from homology"/>
<dbReference type="KEGG" id="epa:110239192"/>
<dbReference type="PANTHER" id="PTHR31328:SF2">
    <property type="entry name" value="BIOGENESIS OF LYSOSOME-RELATED ORGANELLES COMPLEX 1 SUBUNIT 6"/>
    <property type="match status" value="1"/>
</dbReference>
<dbReference type="PANTHER" id="PTHR31328">
    <property type="entry name" value="BIOGENESIS OF LYSOSOME-RELATED ORGANELLES COMPLEX 1 SUBUNIT 6"/>
    <property type="match status" value="1"/>
</dbReference>
<name>A0A913X9N0_EXADI</name>
<dbReference type="GO" id="GO:0030133">
    <property type="term" value="C:transport vesicle"/>
    <property type="evidence" value="ECO:0007669"/>
    <property type="project" value="TreeGrafter"/>
</dbReference>
<evidence type="ECO:0000256" key="4">
    <source>
        <dbReference type="ARBA" id="ARBA00022490"/>
    </source>
</evidence>
<dbReference type="InterPro" id="IPR017242">
    <property type="entry name" value="BLOC-1_pallidin"/>
</dbReference>
<dbReference type="PIRSF" id="PIRSF037609">
    <property type="entry name" value="BLOC-1_complex_pallidin"/>
    <property type="match status" value="1"/>
</dbReference>
<feature type="compositionally biased region" description="Basic and acidic residues" evidence="6">
    <location>
        <begin position="130"/>
        <end position="146"/>
    </location>
</feature>
<accession>A0A913X9N0</accession>
<dbReference type="Pfam" id="PF14712">
    <property type="entry name" value="Snapin_Pallidin"/>
    <property type="match status" value="1"/>
</dbReference>
<dbReference type="OMA" id="MMSDVKR"/>
<dbReference type="RefSeq" id="XP_020900563.1">
    <property type="nucleotide sequence ID" value="XM_021044904.2"/>
</dbReference>
<organism evidence="7 8">
    <name type="scientific">Exaiptasia diaphana</name>
    <name type="common">Tropical sea anemone</name>
    <name type="synonym">Aiptasia pulchella</name>
    <dbReference type="NCBI Taxonomy" id="2652724"/>
    <lineage>
        <taxon>Eukaryota</taxon>
        <taxon>Metazoa</taxon>
        <taxon>Cnidaria</taxon>
        <taxon>Anthozoa</taxon>
        <taxon>Hexacorallia</taxon>
        <taxon>Actiniaria</taxon>
        <taxon>Aiptasiidae</taxon>
        <taxon>Exaiptasia</taxon>
    </lineage>
</organism>
<keyword evidence="4" id="KW-0963">Cytoplasm</keyword>
<evidence type="ECO:0000256" key="2">
    <source>
        <dbReference type="ARBA" id="ARBA00005767"/>
    </source>
</evidence>
<dbReference type="GO" id="GO:0031083">
    <property type="term" value="C:BLOC-1 complex"/>
    <property type="evidence" value="ECO:0007669"/>
    <property type="project" value="TreeGrafter"/>
</dbReference>
<comment type="subcellular location">
    <subcellularLocation>
        <location evidence="1">Cytoplasm</location>
    </subcellularLocation>
</comment>
<evidence type="ECO:0000256" key="5">
    <source>
        <dbReference type="PIRNR" id="PIRNR037609"/>
    </source>
</evidence>
<dbReference type="InterPro" id="IPR028119">
    <property type="entry name" value="Snapin/Pallidin/Snn1"/>
</dbReference>
<evidence type="ECO:0000256" key="3">
    <source>
        <dbReference type="ARBA" id="ARBA00019579"/>
    </source>
</evidence>
<evidence type="ECO:0000313" key="7">
    <source>
        <dbReference type="EnsemblMetazoa" id="XP_020900563.1"/>
    </source>
</evidence>
<dbReference type="GeneID" id="110239192"/>
<dbReference type="OrthoDB" id="19659at2759"/>
<dbReference type="EnsemblMetazoa" id="XM_021044904.2">
    <property type="protein sequence ID" value="XP_020900563.1"/>
    <property type="gene ID" value="LOC110239192"/>
</dbReference>
<evidence type="ECO:0000256" key="6">
    <source>
        <dbReference type="SAM" id="MobiDB-lite"/>
    </source>
</evidence>
<dbReference type="Proteomes" id="UP000887567">
    <property type="component" value="Unplaced"/>
</dbReference>
<comment type="similarity">
    <text evidence="2 5">Belongs to the BLOC1S6 family.</text>
</comment>
<comment type="function">
    <text evidence="5">Component of the biogenesis of lysosome-related organelles complex-1 (BLOC-1) involved in pigment granule biogenesis.</text>
</comment>